<dbReference type="InterPro" id="IPR002528">
    <property type="entry name" value="MATE_fam"/>
</dbReference>
<feature type="transmembrane region" description="Helical" evidence="9">
    <location>
        <begin position="86"/>
        <end position="108"/>
    </location>
</feature>
<keyword evidence="5 9" id="KW-0812">Transmembrane</keyword>
<evidence type="ECO:0000256" key="4">
    <source>
        <dbReference type="ARBA" id="ARBA00022475"/>
    </source>
</evidence>
<keyword evidence="6 9" id="KW-1133">Transmembrane helix</keyword>
<evidence type="ECO:0000256" key="5">
    <source>
        <dbReference type="ARBA" id="ARBA00022692"/>
    </source>
</evidence>
<feature type="transmembrane region" description="Helical" evidence="9">
    <location>
        <begin position="385"/>
        <end position="404"/>
    </location>
</feature>
<feature type="transmembrane region" description="Helical" evidence="9">
    <location>
        <begin position="281"/>
        <end position="301"/>
    </location>
</feature>
<feature type="transmembrane region" description="Helical" evidence="9">
    <location>
        <begin position="352"/>
        <end position="373"/>
    </location>
</feature>
<comment type="subcellular location">
    <subcellularLocation>
        <location evidence="1">Cell inner membrane</location>
        <topology evidence="1">Multi-pass membrane protein</topology>
    </subcellularLocation>
</comment>
<dbReference type="GO" id="GO:0015297">
    <property type="term" value="F:antiporter activity"/>
    <property type="evidence" value="ECO:0007669"/>
    <property type="project" value="InterPro"/>
</dbReference>
<dbReference type="AlphaFoldDB" id="A0A2T3NF96"/>
<reference evidence="10 11" key="1">
    <citation type="submission" date="2018-03" db="EMBL/GenBank/DDBJ databases">
        <title>Whole genome sequencing of Histamine producing bacteria.</title>
        <authorList>
            <person name="Butler K."/>
        </authorList>
    </citation>
    <scope>NUCLEOTIDE SEQUENCE [LARGE SCALE GENOMIC DNA]</scope>
    <source>
        <strain evidence="10 11">DSM 19138</strain>
    </source>
</reference>
<name>A0A2T3NF96_9GAMM</name>
<dbReference type="GO" id="GO:0042910">
    <property type="term" value="F:xenobiotic transmembrane transporter activity"/>
    <property type="evidence" value="ECO:0007669"/>
    <property type="project" value="InterPro"/>
</dbReference>
<organism evidence="10 11">
    <name type="scientific">Photobacterium rosenbergii</name>
    <dbReference type="NCBI Taxonomy" id="294936"/>
    <lineage>
        <taxon>Bacteria</taxon>
        <taxon>Pseudomonadati</taxon>
        <taxon>Pseudomonadota</taxon>
        <taxon>Gammaproteobacteria</taxon>
        <taxon>Vibrionales</taxon>
        <taxon>Vibrionaceae</taxon>
        <taxon>Photobacterium</taxon>
    </lineage>
</organism>
<feature type="transmembrane region" description="Helical" evidence="9">
    <location>
        <begin position="194"/>
        <end position="212"/>
    </location>
</feature>
<keyword evidence="7 9" id="KW-0472">Membrane</keyword>
<evidence type="ECO:0000256" key="9">
    <source>
        <dbReference type="SAM" id="Phobius"/>
    </source>
</evidence>
<evidence type="ECO:0000256" key="7">
    <source>
        <dbReference type="ARBA" id="ARBA00023136"/>
    </source>
</evidence>
<dbReference type="EMBL" id="PYMB01000003">
    <property type="protein sequence ID" value="PSW13237.1"/>
    <property type="molecule type" value="Genomic_DNA"/>
</dbReference>
<feature type="transmembrane region" description="Helical" evidence="9">
    <location>
        <begin position="21"/>
        <end position="40"/>
    </location>
</feature>
<gene>
    <name evidence="10" type="ORF">C9J01_10310</name>
</gene>
<dbReference type="InterPro" id="IPR052031">
    <property type="entry name" value="Membrane_Transporter-Flippase"/>
</dbReference>
<comment type="caution">
    <text evidence="10">The sequence shown here is derived from an EMBL/GenBank/DDBJ whole genome shotgun (WGS) entry which is preliminary data.</text>
</comment>
<protein>
    <recommendedName>
        <fullName evidence="2">Multidrug resistance protein NorM</fullName>
    </recommendedName>
    <alternativeName>
        <fullName evidence="8">Na(+)/drug antiporter</fullName>
    </alternativeName>
</protein>
<dbReference type="Proteomes" id="UP000241346">
    <property type="component" value="Unassembled WGS sequence"/>
</dbReference>
<evidence type="ECO:0000313" key="10">
    <source>
        <dbReference type="EMBL" id="PSW13237.1"/>
    </source>
</evidence>
<sequence>MHISNEIKLIIQRTLPLTMGVLAIMAVQLVDTVFIGMLGVNALNAQGLTLPFSSVIISIQVGIGVAATCLISRYVGEKNQPKANRFATLGLLLGTLAISLLVLSLWFFEKALFTLFIDDKVDSVQMAGIQHQFSAYWGIWLMSALAGAVFYFVSSVYRANQDSSTPGKLLIASSILNLVFDPIFIFVLDMGIAGAALASCLAFTLCAAYMLLKPIAKGWFTLQIFYKSAFEDLRVLTSNAIATTANQFLPAISALVSMYLIARVGPQAIAVWGIAMKMEGLLLVLSLSLTMSIPPIIGSYLGNQQFGDIQQIIKAATKLILLIHTVIALFVMLSSAYLVEVIGGGLGLDRDLHFVLVLLPLSYGPLGLCMVMVSAFNALDLAKRALVVSFIRLFVLFIPAIYLGSLFGNIQSIIIAAAIANTLAGLSAWYLMRKQWQSTEKTMKLIAA</sequence>
<evidence type="ECO:0000256" key="2">
    <source>
        <dbReference type="ARBA" id="ARBA00013489"/>
    </source>
</evidence>
<evidence type="ECO:0000256" key="8">
    <source>
        <dbReference type="ARBA" id="ARBA00030855"/>
    </source>
</evidence>
<keyword evidence="4" id="KW-1003">Cell membrane</keyword>
<evidence type="ECO:0000256" key="6">
    <source>
        <dbReference type="ARBA" id="ARBA00022989"/>
    </source>
</evidence>
<dbReference type="PIRSF" id="PIRSF006603">
    <property type="entry name" value="DinF"/>
    <property type="match status" value="1"/>
</dbReference>
<dbReference type="PANTHER" id="PTHR43549:SF3">
    <property type="entry name" value="MULTIDRUG RESISTANCE PROTEIN YPNP-RELATED"/>
    <property type="match status" value="1"/>
</dbReference>
<feature type="transmembrane region" description="Helical" evidence="9">
    <location>
        <begin position="321"/>
        <end position="346"/>
    </location>
</feature>
<feature type="transmembrane region" description="Helical" evidence="9">
    <location>
        <begin position="410"/>
        <end position="431"/>
    </location>
</feature>
<evidence type="ECO:0000313" key="11">
    <source>
        <dbReference type="Proteomes" id="UP000241346"/>
    </source>
</evidence>
<dbReference type="PANTHER" id="PTHR43549">
    <property type="entry name" value="MULTIDRUG RESISTANCE PROTEIN YPNP-RELATED"/>
    <property type="match status" value="1"/>
</dbReference>
<feature type="transmembrane region" description="Helical" evidence="9">
    <location>
        <begin position="169"/>
        <end position="188"/>
    </location>
</feature>
<feature type="transmembrane region" description="Helical" evidence="9">
    <location>
        <begin position="233"/>
        <end position="261"/>
    </location>
</feature>
<feature type="transmembrane region" description="Helical" evidence="9">
    <location>
        <begin position="52"/>
        <end position="74"/>
    </location>
</feature>
<feature type="transmembrane region" description="Helical" evidence="9">
    <location>
        <begin position="135"/>
        <end position="157"/>
    </location>
</feature>
<evidence type="ECO:0000256" key="3">
    <source>
        <dbReference type="ARBA" id="ARBA00022448"/>
    </source>
</evidence>
<proteinExistence type="predicted"/>
<dbReference type="GO" id="GO:0005886">
    <property type="term" value="C:plasma membrane"/>
    <property type="evidence" value="ECO:0007669"/>
    <property type="project" value="UniProtKB-SubCell"/>
</dbReference>
<dbReference type="Pfam" id="PF01554">
    <property type="entry name" value="MatE"/>
    <property type="match status" value="2"/>
</dbReference>
<keyword evidence="3" id="KW-0813">Transport</keyword>
<evidence type="ECO:0000256" key="1">
    <source>
        <dbReference type="ARBA" id="ARBA00004429"/>
    </source>
</evidence>
<dbReference type="InterPro" id="IPR048279">
    <property type="entry name" value="MdtK-like"/>
</dbReference>
<accession>A0A2T3NF96</accession>